<dbReference type="Gene3D" id="3.50.50.60">
    <property type="entry name" value="FAD/NAD(P)-binding domain"/>
    <property type="match status" value="2"/>
</dbReference>
<evidence type="ECO:0000256" key="1">
    <source>
        <dbReference type="ARBA" id="ARBA00001974"/>
    </source>
</evidence>
<keyword evidence="3" id="KW-0285">Flavoprotein</keyword>
<accession>A0A4Q0T9G6</accession>
<evidence type="ECO:0000259" key="7">
    <source>
        <dbReference type="Pfam" id="PF05199"/>
    </source>
</evidence>
<evidence type="ECO:0000259" key="6">
    <source>
        <dbReference type="Pfam" id="PF01266"/>
    </source>
</evidence>
<dbReference type="PANTHER" id="PTHR42784">
    <property type="entry name" value="PYRANOSE 2-OXIDASE"/>
    <property type="match status" value="1"/>
</dbReference>
<gene>
    <name evidence="8" type="ORF">GRAN_1706</name>
</gene>
<feature type="domain" description="FAD dependent oxidoreductase" evidence="6">
    <location>
        <begin position="17"/>
        <end position="233"/>
    </location>
</feature>
<dbReference type="OrthoDB" id="9787779at2"/>
<dbReference type="InterPro" id="IPR036188">
    <property type="entry name" value="FAD/NAD-bd_sf"/>
</dbReference>
<evidence type="ECO:0000256" key="3">
    <source>
        <dbReference type="ARBA" id="ARBA00022630"/>
    </source>
</evidence>
<reference evidence="9" key="2">
    <citation type="submission" date="2019-02" db="EMBL/GenBank/DDBJ databases">
        <title>Granulicella sibirica sp. nov., a psychrotolerant acidobacterium isolated from an organic soil layer in forested tundra, West Siberia.</title>
        <authorList>
            <person name="Oshkin I.Y."/>
            <person name="Kulichevskaya I.S."/>
            <person name="Rijpstra W.I.C."/>
            <person name="Sinninghe Damste J.S."/>
            <person name="Rakitin A.L."/>
            <person name="Ravin N.V."/>
            <person name="Dedysh S.N."/>
        </authorList>
    </citation>
    <scope>NUCLEOTIDE SEQUENCE [LARGE SCALE GENOMIC DNA]</scope>
    <source>
        <strain evidence="9">AF10</strain>
    </source>
</reference>
<evidence type="ECO:0000313" key="9">
    <source>
        <dbReference type="Proteomes" id="UP000289437"/>
    </source>
</evidence>
<evidence type="ECO:0000256" key="5">
    <source>
        <dbReference type="ARBA" id="ARBA00023002"/>
    </source>
</evidence>
<organism evidence="8 9">
    <name type="scientific">Granulicella sibirica</name>
    <dbReference type="NCBI Taxonomy" id="2479048"/>
    <lineage>
        <taxon>Bacteria</taxon>
        <taxon>Pseudomonadati</taxon>
        <taxon>Acidobacteriota</taxon>
        <taxon>Terriglobia</taxon>
        <taxon>Terriglobales</taxon>
        <taxon>Acidobacteriaceae</taxon>
        <taxon>Granulicella</taxon>
    </lineage>
</organism>
<comment type="cofactor">
    <cofactor evidence="1">
        <name>FAD</name>
        <dbReference type="ChEBI" id="CHEBI:57692"/>
    </cofactor>
</comment>
<name>A0A4Q0T9G6_9BACT</name>
<evidence type="ECO:0000313" key="8">
    <source>
        <dbReference type="EMBL" id="RXH58396.1"/>
    </source>
</evidence>
<protein>
    <submittedName>
        <fullName evidence="8">Glucose-methanol-choline (GMC) oxidoreductase:NAD binding site</fullName>
    </submittedName>
</protein>
<dbReference type="RefSeq" id="WP_128912399.1">
    <property type="nucleotide sequence ID" value="NZ_RDSM01000001.1"/>
</dbReference>
<keyword evidence="9" id="KW-1185">Reference proteome</keyword>
<dbReference type="GO" id="GO:0016614">
    <property type="term" value="F:oxidoreductase activity, acting on CH-OH group of donors"/>
    <property type="evidence" value="ECO:0007669"/>
    <property type="project" value="InterPro"/>
</dbReference>
<dbReference type="Pfam" id="PF01266">
    <property type="entry name" value="DAO"/>
    <property type="match status" value="1"/>
</dbReference>
<dbReference type="Proteomes" id="UP000289437">
    <property type="component" value="Unassembled WGS sequence"/>
</dbReference>
<dbReference type="EMBL" id="RDSM01000001">
    <property type="protein sequence ID" value="RXH58396.1"/>
    <property type="molecule type" value="Genomic_DNA"/>
</dbReference>
<comment type="caution">
    <text evidence="8">The sequence shown here is derived from an EMBL/GenBank/DDBJ whole genome shotgun (WGS) entry which is preliminary data.</text>
</comment>
<dbReference type="Pfam" id="PF05199">
    <property type="entry name" value="GMC_oxred_C"/>
    <property type="match status" value="1"/>
</dbReference>
<comment type="similarity">
    <text evidence="2">Belongs to the GMC oxidoreductase family.</text>
</comment>
<keyword evidence="5" id="KW-0560">Oxidoreductase</keyword>
<proteinExistence type="inferred from homology"/>
<sequence length="530" mass="59181">MIVDYRTRDVSQPIEVDLCVIGAGAAGIAIARHFAGSKTTVALLESGGYKLDPQLQALYEGDSVGEPYYETLDHCRSRFFGGSTNCWGGMCTPMTEIDFRERSWVPYSGWPFPEAEMDPYFRRAHDLCGIGPYGYDAKMWDTIGKKALPLNGDLLWSHFWQMNNRYGNKHIRFAKKFHTDLEQATNITVYLHANVVGLKLDENANRMSWVQTKTLDGRTGRVQAKCFVLACGGIENVRMLLVSNDKMPAGVGNQHDLVGRFFNEHLQAECATVTIPESGSKLTDYAHWWNLGRSHARPGMTLSPVAQEKHKTLNASISIDAVYDANYVWKAAKDLWSDIVNRKVGAKSVKSAVSMLSQPHVALPDTYRRMRYGTRPIGKPKSFVLYARAEQAPIPESRIRIGNDLDQLGMRKSVLDWHTSEIDHRSFRLLIETTKSEFSRLGLGDVHEAEWLRDGGWPDSLAGGPHHMCTTRMSDDPMQGVVDRNAKIHGVDDLYVAGSSVFSTGGHANSTLTLLATTMKLCDHLQVLLS</sequence>
<keyword evidence="4" id="KW-0274">FAD</keyword>
<dbReference type="PANTHER" id="PTHR42784:SF1">
    <property type="entry name" value="PYRANOSE 2-OXIDASE"/>
    <property type="match status" value="1"/>
</dbReference>
<dbReference type="InterPro" id="IPR006076">
    <property type="entry name" value="FAD-dep_OxRdtase"/>
</dbReference>
<reference evidence="8 9" key="1">
    <citation type="submission" date="2018-11" db="EMBL/GenBank/DDBJ databases">
        <authorList>
            <person name="Mardanov A.V."/>
            <person name="Ravin N.V."/>
            <person name="Dedysh S.N."/>
        </authorList>
    </citation>
    <scope>NUCLEOTIDE SEQUENCE [LARGE SCALE GENOMIC DNA]</scope>
    <source>
        <strain evidence="8 9">AF10</strain>
    </source>
</reference>
<evidence type="ECO:0000256" key="2">
    <source>
        <dbReference type="ARBA" id="ARBA00010790"/>
    </source>
</evidence>
<feature type="domain" description="Glucose-methanol-choline oxidoreductase C-terminal" evidence="7">
    <location>
        <begin position="397"/>
        <end position="517"/>
    </location>
</feature>
<evidence type="ECO:0000256" key="4">
    <source>
        <dbReference type="ARBA" id="ARBA00022827"/>
    </source>
</evidence>
<dbReference type="InterPro" id="IPR051473">
    <property type="entry name" value="P2Ox-like"/>
</dbReference>
<dbReference type="AlphaFoldDB" id="A0A4Q0T9G6"/>
<dbReference type="InterPro" id="IPR007867">
    <property type="entry name" value="GMC_OxRtase_C"/>
</dbReference>
<dbReference type="SUPFAM" id="SSF51905">
    <property type="entry name" value="FAD/NAD(P)-binding domain"/>
    <property type="match status" value="1"/>
</dbReference>